<gene>
    <name evidence="4" type="ORF">H9639_12350</name>
</gene>
<evidence type="ECO:0000256" key="1">
    <source>
        <dbReference type="ARBA" id="ARBA00007274"/>
    </source>
</evidence>
<organism evidence="4 5">
    <name type="scientific">Arthrobacter gallicola</name>
    <dbReference type="NCBI Taxonomy" id="2762225"/>
    <lineage>
        <taxon>Bacteria</taxon>
        <taxon>Bacillati</taxon>
        <taxon>Actinomycetota</taxon>
        <taxon>Actinomycetes</taxon>
        <taxon>Micrococcales</taxon>
        <taxon>Micrococcaceae</taxon>
        <taxon>Arthrobacter</taxon>
    </lineage>
</organism>
<evidence type="ECO:0000256" key="2">
    <source>
        <dbReference type="ARBA" id="ARBA00022679"/>
    </source>
</evidence>
<evidence type="ECO:0000313" key="4">
    <source>
        <dbReference type="EMBL" id="MBD7996090.1"/>
    </source>
</evidence>
<evidence type="ECO:0000313" key="5">
    <source>
        <dbReference type="Proteomes" id="UP000609874"/>
    </source>
</evidence>
<dbReference type="InterPro" id="IPR051159">
    <property type="entry name" value="Hexapeptide_acetyltransf"/>
</dbReference>
<dbReference type="Gene3D" id="2.160.10.10">
    <property type="entry name" value="Hexapeptide repeat proteins"/>
    <property type="match status" value="1"/>
</dbReference>
<proteinExistence type="inferred from homology"/>
<protein>
    <submittedName>
        <fullName evidence="4">Acetyltransferase</fullName>
    </submittedName>
</protein>
<feature type="compositionally biased region" description="Basic and acidic residues" evidence="3">
    <location>
        <begin position="195"/>
        <end position="207"/>
    </location>
</feature>
<reference evidence="4 5" key="1">
    <citation type="submission" date="2020-08" db="EMBL/GenBank/DDBJ databases">
        <title>A Genomic Blueprint of the Chicken Gut Microbiome.</title>
        <authorList>
            <person name="Gilroy R."/>
            <person name="Ravi A."/>
            <person name="Getino M."/>
            <person name="Pursley I."/>
            <person name="Horton D.L."/>
            <person name="Alikhan N.-F."/>
            <person name="Baker D."/>
            <person name="Gharbi K."/>
            <person name="Hall N."/>
            <person name="Watson M."/>
            <person name="Adriaenssens E.M."/>
            <person name="Foster-Nyarko E."/>
            <person name="Jarju S."/>
            <person name="Secka A."/>
            <person name="Antonio M."/>
            <person name="Oren A."/>
            <person name="Chaudhuri R."/>
            <person name="La Ragione R.M."/>
            <person name="Hildebrand F."/>
            <person name="Pallen M.J."/>
        </authorList>
    </citation>
    <scope>NUCLEOTIDE SEQUENCE [LARGE SCALE GENOMIC DNA]</scope>
    <source>
        <strain evidence="4 5">Sa2CUA1</strain>
    </source>
</reference>
<accession>A0ABR8UUM5</accession>
<dbReference type="InterPro" id="IPR011004">
    <property type="entry name" value="Trimer_LpxA-like_sf"/>
</dbReference>
<dbReference type="PANTHER" id="PTHR23416:SF23">
    <property type="entry name" value="ACETYLTRANSFERASE C18B11.09C-RELATED"/>
    <property type="match status" value="1"/>
</dbReference>
<name>A0ABR8UUM5_9MICC</name>
<dbReference type="PANTHER" id="PTHR23416">
    <property type="entry name" value="SIALIC ACID SYNTHASE-RELATED"/>
    <property type="match status" value="1"/>
</dbReference>
<sequence length="214" mass="23124">MLDNGGAAGGAAGQRRRAGAVIDLSKAPGSRESWGRPRPVVYLWSACELVFVTNPWQISSRLRVAVLRAFGAEIADGVIFRPRTRVKAPWKLHIGARSWIGEGVWFHNQDHIWIGADVVISQESFLTTGSHRVRSDMGLVTSPIRIDDGAWVTSRCMVLGGTRIGRSAVIQPMTVVKGTIGANRIYGASNQPAELGDRFTDEADGRDPAAPGQP</sequence>
<comment type="caution">
    <text evidence="4">The sequence shown here is derived from an EMBL/GenBank/DDBJ whole genome shotgun (WGS) entry which is preliminary data.</text>
</comment>
<keyword evidence="2" id="KW-0808">Transferase</keyword>
<keyword evidence="5" id="KW-1185">Reference proteome</keyword>
<evidence type="ECO:0000256" key="3">
    <source>
        <dbReference type="SAM" id="MobiDB-lite"/>
    </source>
</evidence>
<dbReference type="SUPFAM" id="SSF51161">
    <property type="entry name" value="Trimeric LpxA-like enzymes"/>
    <property type="match status" value="1"/>
</dbReference>
<comment type="similarity">
    <text evidence="1">Belongs to the transferase hexapeptide repeat family.</text>
</comment>
<dbReference type="Proteomes" id="UP000609874">
    <property type="component" value="Unassembled WGS sequence"/>
</dbReference>
<feature type="region of interest" description="Disordered" evidence="3">
    <location>
        <begin position="191"/>
        <end position="214"/>
    </location>
</feature>
<dbReference type="EMBL" id="JACSQD010000005">
    <property type="protein sequence ID" value="MBD7996090.1"/>
    <property type="molecule type" value="Genomic_DNA"/>
</dbReference>